<feature type="chain" id="PRO_5034340448" evidence="1">
    <location>
        <begin position="21"/>
        <end position="288"/>
    </location>
</feature>
<protein>
    <submittedName>
        <fullName evidence="3">Uncharacterized protein LOC112682920</fullName>
    </submittedName>
</protein>
<dbReference type="Gene3D" id="2.60.40.10">
    <property type="entry name" value="Immunoglobulins"/>
    <property type="match status" value="1"/>
</dbReference>
<dbReference type="InterPro" id="IPR013783">
    <property type="entry name" value="Ig-like_fold"/>
</dbReference>
<dbReference type="RefSeq" id="XP_025409519.1">
    <property type="nucleotide sequence ID" value="XM_025553734.1"/>
</dbReference>
<feature type="signal peptide" evidence="1">
    <location>
        <begin position="1"/>
        <end position="20"/>
    </location>
</feature>
<dbReference type="PANTHER" id="PTHR21261">
    <property type="entry name" value="BEAT PROTEIN"/>
    <property type="match status" value="1"/>
</dbReference>
<evidence type="ECO:0000313" key="3">
    <source>
        <dbReference type="RefSeq" id="XP_025409519.1"/>
    </source>
</evidence>
<dbReference type="GeneID" id="112682920"/>
<dbReference type="Proteomes" id="UP000694846">
    <property type="component" value="Unplaced"/>
</dbReference>
<sequence length="288" mass="32458">MVRPPVATEMLLTLYTFSCACTIALDALSNGVKITDQRVPGAVLNGTEYVVLDCVYKVKPDETEGLVVTWYFNNSPSPTYQWIPGQPPRTIGPLRSRINLGYAAPTDDALAKYRALYIIRPTIELSGDYKCVVSTYTDEDFMIKKMTVYAPGQHMHMKRTKTENQEMVNISCTVSRVFPMPNMQLYKLNTNGTENRNSTLPIDILDYQNDGAYDVTVSSLFSESELPSRTIFFCKLIIPNTPYSITKRFVYNPGNTESLSAENFAWSSKLSQVLQWIIVAWLLVAIPN</sequence>
<name>A0A8B8FF61_9HEMI</name>
<reference evidence="3" key="1">
    <citation type="submission" date="2025-08" db="UniProtKB">
        <authorList>
            <consortium name="RefSeq"/>
        </authorList>
    </citation>
    <scope>IDENTIFICATION</scope>
    <source>
        <tissue evidence="3">Whole body</tissue>
    </source>
</reference>
<organism evidence="2 3">
    <name type="scientific">Sipha flava</name>
    <name type="common">yellow sugarcane aphid</name>
    <dbReference type="NCBI Taxonomy" id="143950"/>
    <lineage>
        <taxon>Eukaryota</taxon>
        <taxon>Metazoa</taxon>
        <taxon>Ecdysozoa</taxon>
        <taxon>Arthropoda</taxon>
        <taxon>Hexapoda</taxon>
        <taxon>Insecta</taxon>
        <taxon>Pterygota</taxon>
        <taxon>Neoptera</taxon>
        <taxon>Paraneoptera</taxon>
        <taxon>Hemiptera</taxon>
        <taxon>Sternorrhyncha</taxon>
        <taxon>Aphidomorpha</taxon>
        <taxon>Aphidoidea</taxon>
        <taxon>Aphididae</taxon>
        <taxon>Sipha</taxon>
    </lineage>
</organism>
<accession>A0A8B8FF61</accession>
<keyword evidence="2" id="KW-1185">Reference proteome</keyword>
<dbReference type="InterPro" id="IPR036179">
    <property type="entry name" value="Ig-like_dom_sf"/>
</dbReference>
<dbReference type="PANTHER" id="PTHR21261:SF2">
    <property type="entry name" value="GH04238P-RELATED"/>
    <property type="match status" value="1"/>
</dbReference>
<dbReference type="AlphaFoldDB" id="A0A8B8FF61"/>
<dbReference type="SUPFAM" id="SSF48726">
    <property type="entry name" value="Immunoglobulin"/>
    <property type="match status" value="1"/>
</dbReference>
<evidence type="ECO:0000313" key="2">
    <source>
        <dbReference type="Proteomes" id="UP000694846"/>
    </source>
</evidence>
<gene>
    <name evidence="3" type="primary">LOC112682920</name>
</gene>
<dbReference type="OrthoDB" id="6478865at2759"/>
<keyword evidence="1" id="KW-0732">Signal</keyword>
<dbReference type="PROSITE" id="PS51257">
    <property type="entry name" value="PROKAR_LIPOPROTEIN"/>
    <property type="match status" value="1"/>
</dbReference>
<evidence type="ECO:0000256" key="1">
    <source>
        <dbReference type="SAM" id="SignalP"/>
    </source>
</evidence>
<proteinExistence type="predicted"/>